<keyword evidence="3" id="KW-1185">Reference proteome</keyword>
<gene>
    <name evidence="2" type="ORF">E3A20_26340</name>
</gene>
<evidence type="ECO:0000313" key="2">
    <source>
        <dbReference type="EMBL" id="TWW08239.1"/>
    </source>
</evidence>
<accession>A0A5C6M224</accession>
<dbReference type="Proteomes" id="UP000321083">
    <property type="component" value="Unassembled WGS sequence"/>
</dbReference>
<reference evidence="2 3" key="2">
    <citation type="submission" date="2019-08" db="EMBL/GenBank/DDBJ databases">
        <authorList>
            <person name="Henke P."/>
        </authorList>
    </citation>
    <scope>NUCLEOTIDE SEQUENCE [LARGE SCALE GENOMIC DNA]</scope>
    <source>
        <strain evidence="2">Phe10_nw2017</strain>
    </source>
</reference>
<proteinExistence type="predicted"/>
<organism evidence="2 3">
    <name type="scientific">Planctomyces bekefii</name>
    <dbReference type="NCBI Taxonomy" id="1653850"/>
    <lineage>
        <taxon>Bacteria</taxon>
        <taxon>Pseudomonadati</taxon>
        <taxon>Planctomycetota</taxon>
        <taxon>Planctomycetia</taxon>
        <taxon>Planctomycetales</taxon>
        <taxon>Planctomycetaceae</taxon>
        <taxon>Planctomyces</taxon>
    </lineage>
</organism>
<reference evidence="2 3" key="1">
    <citation type="submission" date="2019-08" db="EMBL/GenBank/DDBJ databases">
        <title>100 year-old enigma solved: identification of Planctomyces bekefii, the type genus and species of the phylum Planctomycetes.</title>
        <authorList>
            <person name="Svetlana D.N."/>
            <person name="Overmann J."/>
        </authorList>
    </citation>
    <scope>NUCLEOTIDE SEQUENCE [LARGE SCALE GENOMIC DNA]</scope>
    <source>
        <strain evidence="2">Phe10_nw2017</strain>
    </source>
</reference>
<evidence type="ECO:0000256" key="1">
    <source>
        <dbReference type="SAM" id="MobiDB-lite"/>
    </source>
</evidence>
<sequence>MLIGQEDSGSDEEAGAVAGKPAGTANGDPTDGACANKSECQVADVSEVISGEDSFQPLGGDGGVACCASDEVAALELLSDVDISRAGDIPEPLPGP</sequence>
<protein>
    <submittedName>
        <fullName evidence="2">Uncharacterized protein</fullName>
    </submittedName>
</protein>
<name>A0A5C6M224_9PLAN</name>
<feature type="region of interest" description="Disordered" evidence="1">
    <location>
        <begin position="1"/>
        <end position="35"/>
    </location>
</feature>
<dbReference type="EMBL" id="SRHE01000770">
    <property type="protein sequence ID" value="TWW08239.1"/>
    <property type="molecule type" value="Genomic_DNA"/>
</dbReference>
<dbReference type="AlphaFoldDB" id="A0A5C6M224"/>
<evidence type="ECO:0000313" key="3">
    <source>
        <dbReference type="Proteomes" id="UP000321083"/>
    </source>
</evidence>
<comment type="caution">
    <text evidence="2">The sequence shown here is derived from an EMBL/GenBank/DDBJ whole genome shotgun (WGS) entry which is preliminary data.</text>
</comment>